<name>M0EDN6_9EURY</name>
<dbReference type="AlphaFoldDB" id="M0EDN6"/>
<comment type="caution">
    <text evidence="2">The sequence shown here is derived from an EMBL/GenBank/DDBJ whole genome shotgun (WGS) entry which is preliminary data.</text>
</comment>
<reference evidence="2 3" key="1">
    <citation type="journal article" date="2014" name="PLoS Genet.">
        <title>Phylogenetically driven sequencing of extremely halophilic archaea reveals strategies for static and dynamic osmo-response.</title>
        <authorList>
            <person name="Becker E.A."/>
            <person name="Seitzer P.M."/>
            <person name="Tritt A."/>
            <person name="Larsen D."/>
            <person name="Krusor M."/>
            <person name="Yao A.I."/>
            <person name="Wu D."/>
            <person name="Madern D."/>
            <person name="Eisen J.A."/>
            <person name="Darling A.E."/>
            <person name="Facciotti M.T."/>
        </authorList>
    </citation>
    <scope>NUCLEOTIDE SEQUENCE [LARGE SCALE GENOMIC DNA]</scope>
    <source>
        <strain evidence="2 3">DSM 19288</strain>
    </source>
</reference>
<gene>
    <name evidence="2" type="ORF">C463_05730</name>
</gene>
<dbReference type="InterPro" id="IPR010998">
    <property type="entry name" value="Integrase_recombinase_N"/>
</dbReference>
<sequence>MIETNYEYASGYHEGTMVEQDARAFLGVYKSVEAVSQRYRFETFKDDIDAEKEWEAFDAAELEGMSYSTRKYKYEKAWREWRSYCDEHGVHPALADPQDIENHIAEQLELVPSLGTVHTARFRPLYLWYRWMQFHPDYDHRYNPCVMAVLLGGAVYDVWALRLGDRKNVPESYE</sequence>
<dbReference type="STRING" id="1227465.C463_05730"/>
<evidence type="ECO:0000313" key="2">
    <source>
        <dbReference type="EMBL" id="ELZ45906.1"/>
    </source>
</evidence>
<dbReference type="RefSeq" id="WP_008441826.1">
    <property type="nucleotide sequence ID" value="NZ_AOJK01000025.1"/>
</dbReference>
<dbReference type="OrthoDB" id="240960at2157"/>
<organism evidence="2 3">
    <name type="scientific">Halorubrum californiense DSM 19288</name>
    <dbReference type="NCBI Taxonomy" id="1227465"/>
    <lineage>
        <taxon>Archaea</taxon>
        <taxon>Methanobacteriati</taxon>
        <taxon>Methanobacteriota</taxon>
        <taxon>Stenosarchaea group</taxon>
        <taxon>Halobacteria</taxon>
        <taxon>Halobacteriales</taxon>
        <taxon>Haloferacaceae</taxon>
        <taxon>Halorubrum</taxon>
    </lineage>
</organism>
<keyword evidence="3" id="KW-1185">Reference proteome</keyword>
<dbReference type="GO" id="GO:0003677">
    <property type="term" value="F:DNA binding"/>
    <property type="evidence" value="ECO:0007669"/>
    <property type="project" value="UniProtKB-KW"/>
</dbReference>
<evidence type="ECO:0000256" key="1">
    <source>
        <dbReference type="ARBA" id="ARBA00023125"/>
    </source>
</evidence>
<evidence type="ECO:0000313" key="3">
    <source>
        <dbReference type="Proteomes" id="UP000011586"/>
    </source>
</evidence>
<dbReference type="SUPFAM" id="SSF47823">
    <property type="entry name" value="lambda integrase-like, N-terminal domain"/>
    <property type="match status" value="1"/>
</dbReference>
<proteinExistence type="predicted"/>
<dbReference type="EMBL" id="AOJK01000025">
    <property type="protein sequence ID" value="ELZ45906.1"/>
    <property type="molecule type" value="Genomic_DNA"/>
</dbReference>
<protein>
    <submittedName>
        <fullName evidence="2">Uncharacterized protein</fullName>
    </submittedName>
</protein>
<dbReference type="Gene3D" id="1.10.150.130">
    <property type="match status" value="1"/>
</dbReference>
<keyword evidence="1" id="KW-0238">DNA-binding</keyword>
<accession>M0EDN6</accession>
<dbReference type="Proteomes" id="UP000011586">
    <property type="component" value="Unassembled WGS sequence"/>
</dbReference>